<comment type="caution">
    <text evidence="2">The sequence shown here is derived from an EMBL/GenBank/DDBJ whole genome shotgun (WGS) entry which is preliminary data.</text>
</comment>
<keyword evidence="3" id="KW-1185">Reference proteome</keyword>
<protein>
    <recommendedName>
        <fullName evidence="1">Reverse transcriptase zinc-binding domain-containing protein</fullName>
    </recommendedName>
</protein>
<accession>A0AAP0D976</accession>
<evidence type="ECO:0000259" key="1">
    <source>
        <dbReference type="Pfam" id="PF13966"/>
    </source>
</evidence>
<dbReference type="Proteomes" id="UP001408789">
    <property type="component" value="Unassembled WGS sequence"/>
</dbReference>
<feature type="domain" description="Reverse transcriptase zinc-binding" evidence="1">
    <location>
        <begin position="50"/>
        <end position="108"/>
    </location>
</feature>
<dbReference type="EMBL" id="JBCNJP010000012">
    <property type="protein sequence ID" value="KAK9070699.1"/>
    <property type="molecule type" value="Genomic_DNA"/>
</dbReference>
<dbReference type="AlphaFoldDB" id="A0AAP0D976"/>
<proteinExistence type="predicted"/>
<sequence length="172" mass="19800">MENWIKNSDGRWVWNSGSSALFQSEMSEISSAMGREAVTVSSYSGANQFLASKVNILYLRAQRKRITTFVAIHRRNIPINSQVCRLCNERDETTTHLFIGCRLSYFIWQRTGHWCEVPPFLAFSIDDLLSMHKDKNVDNKNEILQGIILTSFRCIWKKRNAVVFHGAQPSVN</sequence>
<dbReference type="InterPro" id="IPR026960">
    <property type="entry name" value="RVT-Znf"/>
</dbReference>
<name>A0AAP0D976_9ASTR</name>
<evidence type="ECO:0000313" key="3">
    <source>
        <dbReference type="Proteomes" id="UP001408789"/>
    </source>
</evidence>
<dbReference type="Pfam" id="PF13966">
    <property type="entry name" value="zf-RVT"/>
    <property type="match status" value="1"/>
</dbReference>
<reference evidence="2 3" key="1">
    <citation type="submission" date="2024-04" db="EMBL/GenBank/DDBJ databases">
        <title>The reference genome of an endangered Asteraceae, Deinandra increscens subsp. villosa, native to the Central Coast of California.</title>
        <authorList>
            <person name="Guilliams M."/>
            <person name="Hasenstab-Lehman K."/>
            <person name="Meyer R."/>
            <person name="Mcevoy S."/>
        </authorList>
    </citation>
    <scope>NUCLEOTIDE SEQUENCE [LARGE SCALE GENOMIC DNA]</scope>
    <source>
        <tissue evidence="2">Leaf</tissue>
    </source>
</reference>
<evidence type="ECO:0000313" key="2">
    <source>
        <dbReference type="EMBL" id="KAK9070699.1"/>
    </source>
</evidence>
<organism evidence="2 3">
    <name type="scientific">Deinandra increscens subsp. villosa</name>
    <dbReference type="NCBI Taxonomy" id="3103831"/>
    <lineage>
        <taxon>Eukaryota</taxon>
        <taxon>Viridiplantae</taxon>
        <taxon>Streptophyta</taxon>
        <taxon>Embryophyta</taxon>
        <taxon>Tracheophyta</taxon>
        <taxon>Spermatophyta</taxon>
        <taxon>Magnoliopsida</taxon>
        <taxon>eudicotyledons</taxon>
        <taxon>Gunneridae</taxon>
        <taxon>Pentapetalae</taxon>
        <taxon>asterids</taxon>
        <taxon>campanulids</taxon>
        <taxon>Asterales</taxon>
        <taxon>Asteraceae</taxon>
        <taxon>Asteroideae</taxon>
        <taxon>Heliantheae alliance</taxon>
        <taxon>Madieae</taxon>
        <taxon>Madiinae</taxon>
        <taxon>Deinandra</taxon>
    </lineage>
</organism>
<gene>
    <name evidence="2" type="ORF">SSX86_011101</name>
</gene>